<evidence type="ECO:0000313" key="2">
    <source>
        <dbReference type="EMBL" id="ETR71392.1"/>
    </source>
</evidence>
<reference evidence="3" key="1">
    <citation type="submission" date="2012-11" db="EMBL/GenBank/DDBJ databases">
        <authorList>
            <person name="Lucero-Rivera Y.E."/>
            <person name="Tovar-Ramirez D."/>
        </authorList>
    </citation>
    <scope>NUCLEOTIDE SEQUENCE [LARGE SCALE GENOMIC DNA]</scope>
    <source>
        <strain evidence="3">Araruama</strain>
    </source>
</reference>
<dbReference type="InterPro" id="IPR027417">
    <property type="entry name" value="P-loop_NTPase"/>
</dbReference>
<comment type="caution">
    <text evidence="2">The sequence shown here is derived from an EMBL/GenBank/DDBJ whole genome shotgun (WGS) entry which is preliminary data.</text>
</comment>
<feature type="domain" description="CHAT" evidence="1">
    <location>
        <begin position="215"/>
        <end position="373"/>
    </location>
</feature>
<dbReference type="Gene3D" id="3.40.50.300">
    <property type="entry name" value="P-loop containing nucleotide triphosphate hydrolases"/>
    <property type="match status" value="1"/>
</dbReference>
<dbReference type="AlphaFoldDB" id="A0A1V1P928"/>
<evidence type="ECO:0000313" key="3">
    <source>
        <dbReference type="Proteomes" id="UP000189670"/>
    </source>
</evidence>
<dbReference type="Pfam" id="PF12770">
    <property type="entry name" value="CHAT"/>
    <property type="match status" value="1"/>
</dbReference>
<dbReference type="Proteomes" id="UP000189670">
    <property type="component" value="Unassembled WGS sequence"/>
</dbReference>
<protein>
    <submittedName>
        <fullName evidence="2">TPR domain protein</fullName>
    </submittedName>
</protein>
<proteinExistence type="predicted"/>
<dbReference type="SUPFAM" id="SSF52540">
    <property type="entry name" value="P-loop containing nucleoside triphosphate hydrolases"/>
    <property type="match status" value="1"/>
</dbReference>
<dbReference type="EMBL" id="ATBP01000275">
    <property type="protein sequence ID" value="ETR71392.1"/>
    <property type="molecule type" value="Genomic_DNA"/>
</dbReference>
<name>A0A1V1P928_9BACT</name>
<accession>A0A1V1P928</accession>
<sequence>MKMPQNELIIHLKSPEMLENKKATAIAEIKFISKDSDQKEIMTGSPFQFECPDPINQDDLNWYLNQYPLWPVGGFQEKATKFENQLFKWGKLLFDAINTDETRPIFKQWHSQTENGRLTLIVENNHASEAANQILNLPWKLLNNGETYFCLKEKQFCIRHEGGKTNDKVPQPVDSKIRVLIVSPRPSHKDDTNYRITALPMLRLGHVLNHYMQCEYVYPSTFSAFLSYLDNAAEKGQPFHVIHFDGYAVFQDQTDLPGLCFEKKSSDDIHSPQADIINANQLSEIIQKYSIPLMFLIAHQIDNSPMDPVTALADILLEKGLNSVVVMKHRMPEKRVRSFLYLFYRELIEGKSPGDAMFEGQKAIKPYESIHDWFLPVLMQKHDDYPLFKAKDVDMFDQEMEENDDLPIMPAYGFIGRSRELLFHERILENYPWTVIQGEAGEGKTSLALELGRWLTYTHRIILPIHIEIDHASDYQDVIETLWLQTMPNTPLPDSNGEAYSKVLDVLKEKKFMIIFDDIDAVFPYKDNLMIVDPQVSEDIFDICKELIQIPGTRLCFITRQPLPEPFNTPEQTAILKGMDHDDAIRLVYESMTYNKLDIKEAPGNRNPDLHRLVRSVKCHAKALQYLGPTVHRRGVNISSKRMQRHMNQLQKHFPDERKRALCVSLELCLQQIPEDLREKMDHMSLFTQGANSIVLSVINGEIFTVMRRLIDKTYDECGDIDETIKRVKSIEESAVMKEKALKEIYEVALSISNEYHDTMSSFGLVEYLGMGHISLHPELIEYVRHHQVKPELYSRNLERWEMGMRTVIDMIYSKMDEHADLVDQFALLELPNLIGFLDFLRKQGPSQLFFDVCDAVEDIADHLERYQIGDYVDEVRTKMKTEYPSETNHLDNQGEN</sequence>
<organism evidence="2 3">
    <name type="scientific">Candidatus Magnetoglobus multicellularis str. Araruama</name>
    <dbReference type="NCBI Taxonomy" id="890399"/>
    <lineage>
        <taxon>Bacteria</taxon>
        <taxon>Pseudomonadati</taxon>
        <taxon>Thermodesulfobacteriota</taxon>
        <taxon>Desulfobacteria</taxon>
        <taxon>Desulfobacterales</taxon>
        <taxon>Desulfobacteraceae</taxon>
        <taxon>Candidatus Magnetoglobus</taxon>
    </lineage>
</organism>
<dbReference type="InterPro" id="IPR024983">
    <property type="entry name" value="CHAT_dom"/>
</dbReference>
<evidence type="ECO:0000259" key="1">
    <source>
        <dbReference type="Pfam" id="PF12770"/>
    </source>
</evidence>
<gene>
    <name evidence="2" type="ORF">OMM_02518</name>
</gene>